<dbReference type="EMBL" id="AP019798">
    <property type="protein sequence ID" value="BBL88936.1"/>
    <property type="molecule type" value="Genomic_DNA"/>
</dbReference>
<gene>
    <name evidence="1" type="ORF">VroAM7_15890</name>
</gene>
<reference evidence="2" key="1">
    <citation type="submission" date="2019-07" db="EMBL/GenBank/DDBJ databases">
        <title>Complete Genome Sequences of Vibrion rotiferianus strain AM7.</title>
        <authorList>
            <person name="Miyazaki K."/>
            <person name="Wiseschart A."/>
            <person name="Pootanakit K."/>
            <person name="Ishimori K."/>
            <person name="Kitahara K."/>
        </authorList>
    </citation>
    <scope>NUCLEOTIDE SEQUENCE [LARGE SCALE GENOMIC DNA]</scope>
    <source>
        <strain evidence="2">AM7</strain>
    </source>
</reference>
<proteinExistence type="predicted"/>
<protein>
    <submittedName>
        <fullName evidence="1">Uncharacterized protein</fullName>
    </submittedName>
</protein>
<evidence type="ECO:0000313" key="1">
    <source>
        <dbReference type="EMBL" id="BBL88936.1"/>
    </source>
</evidence>
<organism evidence="1 2">
    <name type="scientific">Vibrio rotiferianus</name>
    <dbReference type="NCBI Taxonomy" id="190895"/>
    <lineage>
        <taxon>Bacteria</taxon>
        <taxon>Pseudomonadati</taxon>
        <taxon>Pseudomonadota</taxon>
        <taxon>Gammaproteobacteria</taxon>
        <taxon>Vibrionales</taxon>
        <taxon>Vibrionaceae</taxon>
        <taxon>Vibrio</taxon>
    </lineage>
</organism>
<dbReference type="Proteomes" id="UP000315115">
    <property type="component" value="Chromosome 1"/>
</dbReference>
<accession>A0A510I950</accession>
<name>A0A510I950_9VIBR</name>
<dbReference type="AlphaFoldDB" id="A0A510I950"/>
<sequence length="71" mass="8257">MTNKAKEMVCDAQELPFDALQMRPPIITYHLISYALDILHYAPVRVFITISLCITKWGRWGIVVSRTEYVE</sequence>
<evidence type="ECO:0000313" key="2">
    <source>
        <dbReference type="Proteomes" id="UP000315115"/>
    </source>
</evidence>